<dbReference type="RefSeq" id="WP_135267448.1">
    <property type="nucleotide sequence ID" value="NZ_CP038436.1"/>
</dbReference>
<dbReference type="Pfam" id="PF01494">
    <property type="entry name" value="FAD_binding_3"/>
    <property type="match status" value="1"/>
</dbReference>
<dbReference type="InterPro" id="IPR002938">
    <property type="entry name" value="FAD-bd"/>
</dbReference>
<dbReference type="GO" id="GO:0071949">
    <property type="term" value="F:FAD binding"/>
    <property type="evidence" value="ECO:0007669"/>
    <property type="project" value="InterPro"/>
</dbReference>
<keyword evidence="3" id="KW-0274">FAD</keyword>
<sequence>MHDVVIAGGGPTGLMLAGELALAGVDVLVLERRETAELVGSRAGGFHARTLEVLDQRGIVERFLDEGQTVQVLALGATALDLTDFPTRHPYTLGLWQNHIERILLGWVEELGVPIRRGVEVTGFEQDDGGVGVHVEGGSPVPARYLVGADGGRSVVRRAAGIVFAGESATRSALIAEVQVAEEIPSGVRHDERGIHGLHLMEDGRTVRVVVGEGRVGPAAEPTLEDLSAALTAVFGTDFGVHDPTWVSRFTDATRQAESYRTERVLLAGDAAHVHFPAGGQGIGLGVQDAVNLGWKLAQVVRGTSPDSLLDTYHAERHPADARVLQHTMAQTGLQGGNSRIAAVRDLVGELAAFDEPRRHVTGLLSGLDVHYDLGAGHPLLGRRMPDVDLDTPEGPRRAYAFLHAARPLLIDLGVEGRLDLAGWADRVDLVRASYDGTWELPVLGIVPAPTAVLVRPDGHVAWVGEGSDAGLREALEAWFGPARD</sequence>
<dbReference type="KEGG" id="nsn:EXE58_08330"/>
<evidence type="ECO:0000256" key="1">
    <source>
        <dbReference type="ARBA" id="ARBA00001974"/>
    </source>
</evidence>
<reference evidence="5 6" key="1">
    <citation type="submission" date="2019-03" db="EMBL/GenBank/DDBJ databases">
        <title>Three New Species of Nocardioides, Nocardioides euryhalodurans sp. nov., Nocardioides seonyuensis sp. nov. and Nocardioides eburneoflavus sp. nov. Iolated from Soil.</title>
        <authorList>
            <person name="Roh S.G."/>
            <person name="Lee C."/>
            <person name="Kim M.-K."/>
            <person name="Kim S.B."/>
        </authorList>
    </citation>
    <scope>NUCLEOTIDE SEQUENCE [LARGE SCALE GENOMIC DNA]</scope>
    <source>
        <strain evidence="5 6">MMS17-SY207-3</strain>
    </source>
</reference>
<dbReference type="EMBL" id="CP038436">
    <property type="protein sequence ID" value="QBX55457.1"/>
    <property type="molecule type" value="Genomic_DNA"/>
</dbReference>
<comment type="cofactor">
    <cofactor evidence="1">
        <name>FAD</name>
        <dbReference type="ChEBI" id="CHEBI:57692"/>
    </cofactor>
</comment>
<gene>
    <name evidence="5" type="ORF">EXE58_08330</name>
</gene>
<dbReference type="PANTHER" id="PTHR43004:SF19">
    <property type="entry name" value="BINDING MONOOXYGENASE, PUTATIVE (JCVI)-RELATED"/>
    <property type="match status" value="1"/>
</dbReference>
<protein>
    <recommendedName>
        <fullName evidence="4">FAD-binding domain-containing protein</fullName>
    </recommendedName>
</protein>
<dbReference type="NCBIfam" id="NF005303">
    <property type="entry name" value="PRK06834.1"/>
    <property type="match status" value="1"/>
</dbReference>
<dbReference type="PANTHER" id="PTHR43004">
    <property type="entry name" value="TRK SYSTEM POTASSIUM UPTAKE PROTEIN"/>
    <property type="match status" value="1"/>
</dbReference>
<dbReference type="GO" id="GO:0016709">
    <property type="term" value="F:oxidoreductase activity, acting on paired donors, with incorporation or reduction of molecular oxygen, NAD(P)H as one donor, and incorporation of one atom of oxygen"/>
    <property type="evidence" value="ECO:0007669"/>
    <property type="project" value="UniProtKB-ARBA"/>
</dbReference>
<accession>A0A4P7IH60</accession>
<dbReference type="Gene3D" id="3.40.30.120">
    <property type="match status" value="1"/>
</dbReference>
<dbReference type="Gene3D" id="3.30.70.2450">
    <property type="match status" value="1"/>
</dbReference>
<feature type="domain" description="FAD-binding" evidence="4">
    <location>
        <begin position="3"/>
        <end position="327"/>
    </location>
</feature>
<dbReference type="SUPFAM" id="SSF51905">
    <property type="entry name" value="FAD/NAD(P)-binding domain"/>
    <property type="match status" value="1"/>
</dbReference>
<proteinExistence type="predicted"/>
<name>A0A4P7IH60_9ACTN</name>
<dbReference type="InterPro" id="IPR050641">
    <property type="entry name" value="RIFMO-like"/>
</dbReference>
<dbReference type="OrthoDB" id="3316391at2"/>
<dbReference type="InterPro" id="IPR036188">
    <property type="entry name" value="FAD/NAD-bd_sf"/>
</dbReference>
<evidence type="ECO:0000313" key="5">
    <source>
        <dbReference type="EMBL" id="QBX55457.1"/>
    </source>
</evidence>
<keyword evidence="6" id="KW-1185">Reference proteome</keyword>
<dbReference type="PRINTS" id="PR00420">
    <property type="entry name" value="RNGMNOXGNASE"/>
</dbReference>
<dbReference type="AlphaFoldDB" id="A0A4P7IH60"/>
<dbReference type="Pfam" id="PF21274">
    <property type="entry name" value="Rng_hyd_C"/>
    <property type="match status" value="1"/>
</dbReference>
<keyword evidence="2" id="KW-0285">Flavoprotein</keyword>
<evidence type="ECO:0000256" key="2">
    <source>
        <dbReference type="ARBA" id="ARBA00022630"/>
    </source>
</evidence>
<evidence type="ECO:0000313" key="6">
    <source>
        <dbReference type="Proteomes" id="UP000294853"/>
    </source>
</evidence>
<evidence type="ECO:0000259" key="4">
    <source>
        <dbReference type="Pfam" id="PF01494"/>
    </source>
</evidence>
<organism evidence="5 6">
    <name type="scientific">Nocardioides seonyuensis</name>
    <dbReference type="NCBI Taxonomy" id="2518371"/>
    <lineage>
        <taxon>Bacteria</taxon>
        <taxon>Bacillati</taxon>
        <taxon>Actinomycetota</taxon>
        <taxon>Actinomycetes</taxon>
        <taxon>Propionibacteriales</taxon>
        <taxon>Nocardioidaceae</taxon>
        <taxon>Nocardioides</taxon>
    </lineage>
</organism>
<evidence type="ECO:0000256" key="3">
    <source>
        <dbReference type="ARBA" id="ARBA00022827"/>
    </source>
</evidence>
<dbReference type="Proteomes" id="UP000294853">
    <property type="component" value="Chromosome"/>
</dbReference>
<dbReference type="Gene3D" id="3.50.50.60">
    <property type="entry name" value="FAD/NAD(P)-binding domain"/>
    <property type="match status" value="1"/>
</dbReference>